<reference evidence="2 3" key="1">
    <citation type="submission" date="2020-06" db="EMBL/GenBank/DDBJ databases">
        <title>Characterization of Pseudomonas phiPsa374-like phages.</title>
        <authorList>
            <person name="Warring S."/>
            <person name="Malone L.M."/>
            <person name="Easingwood R.A."/>
            <person name="Rigano L."/>
            <person name="Frampton R.A."/>
            <person name="Lopez Acedo E."/>
            <person name="Templeton M.D."/>
            <person name="Kleffmann T."/>
            <person name="Bostina M."/>
            <person name="Fineran P.C."/>
        </authorList>
    </citation>
    <scope>NUCLEOTIDE SEQUENCE [LARGE SCALE GENOMIC DNA]</scope>
</reference>
<proteinExistence type="predicted"/>
<protein>
    <recommendedName>
        <fullName evidence="1">DUF7296 domain-containing protein</fullName>
    </recommendedName>
</protein>
<name>A0A7G9V0X9_9CAUD</name>
<feature type="domain" description="DUF7296" evidence="1">
    <location>
        <begin position="11"/>
        <end position="108"/>
    </location>
</feature>
<dbReference type="Proteomes" id="UP000516074">
    <property type="component" value="Segment"/>
</dbReference>
<dbReference type="Pfam" id="PF23969">
    <property type="entry name" value="DUF7296"/>
    <property type="match status" value="1"/>
</dbReference>
<gene>
    <name evidence="2" type="ORF">phiPsa267_018</name>
</gene>
<evidence type="ECO:0000313" key="2">
    <source>
        <dbReference type="EMBL" id="QNN99934.1"/>
    </source>
</evidence>
<organism evidence="2 3">
    <name type="scientific">Pseudomonas phage phiPsa267</name>
    <dbReference type="NCBI Taxonomy" id="1460361"/>
    <lineage>
        <taxon>Viruses</taxon>
        <taxon>Duplodnaviria</taxon>
        <taxon>Heunggongvirae</taxon>
        <taxon>Uroviricota</taxon>
        <taxon>Caudoviricetes</taxon>
        <taxon>Vandenendeviridae</taxon>
        <taxon>Gorskivirinae</taxon>
        <taxon>Otagovirus</taxon>
        <taxon>Otagovirus psa267</taxon>
    </lineage>
</organism>
<accession>A0A7G9V0X9</accession>
<keyword evidence="3" id="KW-1185">Reference proteome</keyword>
<dbReference type="EMBL" id="MT670417">
    <property type="protein sequence ID" value="QNN99934.1"/>
    <property type="molecule type" value="Genomic_DNA"/>
</dbReference>
<evidence type="ECO:0000313" key="3">
    <source>
        <dbReference type="Proteomes" id="UP000516074"/>
    </source>
</evidence>
<evidence type="ECO:0000259" key="1">
    <source>
        <dbReference type="Pfam" id="PF23969"/>
    </source>
</evidence>
<dbReference type="InterPro" id="IPR055720">
    <property type="entry name" value="DUF7296"/>
</dbReference>
<sequence>MLPVKIEGALWYEFDQNNSGGYFERDDFVSDVVFVQAFNSEQAEEIMTDMIDNACAWNYCECCGERWYFYNTKGYEVPTRYGAGVTDGVDLYSKDGYILFHGLNGRTLKWSGKLDESPTEIGRIEAGE</sequence>